<keyword evidence="2" id="KW-1185">Reference proteome</keyword>
<sequence>MSEFVHATTGSDIPARDPEAVLREMWSAQGVPQARQDELIAQIAAKAAPGAKVGPFTVPRSVEPHASATRMQGGAFRLGYHAVSKPFHEVVLHAYPWLVPGREPLSCDVARWSADDADQCEALLDVVRNLAQAGSLVASPTLAGALEAALASVPNGVDDEGIARATSVRERIGTALRLARTRPWLNPAQRTVLACYAGGEHAHMAELEREEEYRMALKQCGDGLLGILLVELATSEGCDMGDEAERLVCAAIRDLRVVRDALRAAPDWQPWEQPVEITDGL</sequence>
<comment type="caution">
    <text evidence="1">The sequence shown here is derived from an EMBL/GenBank/DDBJ whole genome shotgun (WGS) entry which is preliminary data.</text>
</comment>
<organism evidence="1 2">
    <name type="scientific">Paraburkholderia unamae</name>
    <dbReference type="NCBI Taxonomy" id="219649"/>
    <lineage>
        <taxon>Bacteria</taxon>
        <taxon>Pseudomonadati</taxon>
        <taxon>Pseudomonadota</taxon>
        <taxon>Betaproteobacteria</taxon>
        <taxon>Burkholderiales</taxon>
        <taxon>Burkholderiaceae</taxon>
        <taxon>Paraburkholderia</taxon>
    </lineage>
</organism>
<evidence type="ECO:0000313" key="1">
    <source>
        <dbReference type="EMBL" id="MEM5406281.1"/>
    </source>
</evidence>
<gene>
    <name evidence="1" type="ORF">VSR83_40960</name>
</gene>
<proteinExistence type="predicted"/>
<evidence type="ECO:0000313" key="2">
    <source>
        <dbReference type="Proteomes" id="UP001392318"/>
    </source>
</evidence>
<dbReference type="EMBL" id="JAYMRU010000070">
    <property type="protein sequence ID" value="MEM5406281.1"/>
    <property type="molecule type" value="Genomic_DNA"/>
</dbReference>
<accession>A0ACC6RX85</accession>
<name>A0ACC6RX85_9BURK</name>
<dbReference type="Proteomes" id="UP001392318">
    <property type="component" value="Unassembled WGS sequence"/>
</dbReference>
<reference evidence="1" key="1">
    <citation type="submission" date="2024-01" db="EMBL/GenBank/DDBJ databases">
        <title>The diversity of rhizobia nodulating Mimosa spp. in eleven states of Brazil covering several biomes is determined by host plant, location, and edaphic factors.</title>
        <authorList>
            <person name="Rouws L."/>
            <person name="Barauna A."/>
            <person name="Beukes C."/>
            <person name="De Faria S.M."/>
            <person name="Gross E."/>
            <person name="Dos Reis Junior F.B."/>
            <person name="Simon M."/>
            <person name="Maluk M."/>
            <person name="Odee D.W."/>
            <person name="Kenicer G."/>
            <person name="Young J.P.W."/>
            <person name="Reis V.M."/>
            <person name="Zilli J."/>
            <person name="James E.K."/>
        </authorList>
    </citation>
    <scope>NUCLEOTIDE SEQUENCE</scope>
    <source>
        <strain evidence="1">JPY452</strain>
    </source>
</reference>
<protein>
    <submittedName>
        <fullName evidence="1">Uncharacterized protein</fullName>
    </submittedName>
</protein>